<dbReference type="GO" id="GO:0031417">
    <property type="term" value="C:NatC complex"/>
    <property type="evidence" value="ECO:0007669"/>
    <property type="project" value="EnsemblFungi"/>
</dbReference>
<protein>
    <submittedName>
        <fullName evidence="5">GAG protein N-acetyltransferase</fullName>
    </submittedName>
</protein>
<dbReference type="InterPro" id="IPR044542">
    <property type="entry name" value="NAA30-like"/>
</dbReference>
<dbReference type="RefSeq" id="XP_020048391.1">
    <property type="nucleotide sequence ID" value="XM_020194490.1"/>
</dbReference>
<name>A0A1D2VKF0_9ASCO</name>
<dbReference type="AlphaFoldDB" id="A0A1D2VKF0"/>
<reference evidence="6" key="1">
    <citation type="submission" date="2016-05" db="EMBL/GenBank/DDBJ databases">
        <title>Comparative genomics of biotechnologically important yeasts.</title>
        <authorList>
            <consortium name="DOE Joint Genome Institute"/>
            <person name="Riley R."/>
            <person name="Haridas S."/>
            <person name="Wolfe K.H."/>
            <person name="Lopes M.R."/>
            <person name="Hittinger C.T."/>
            <person name="Goker M."/>
            <person name="Salamov A."/>
            <person name="Wisecaver J."/>
            <person name="Long T.M."/>
            <person name="Aerts A.L."/>
            <person name="Barry K."/>
            <person name="Choi C."/>
            <person name="Clum A."/>
            <person name="Coughlan A.Y."/>
            <person name="Deshpande S."/>
            <person name="Douglass A.P."/>
            <person name="Hanson S.J."/>
            <person name="Klenk H.-P."/>
            <person name="Labutti K."/>
            <person name="Lapidus A."/>
            <person name="Lindquist E."/>
            <person name="Lipzen A."/>
            <person name="Meier-Kolthoff J.P."/>
            <person name="Ohm R.A."/>
            <person name="Otillar R.P."/>
            <person name="Pangilinan J."/>
            <person name="Peng Y."/>
            <person name="Rokas A."/>
            <person name="Rosa C.A."/>
            <person name="Scheuner C."/>
            <person name="Sibirny A.A."/>
            <person name="Slot J.C."/>
            <person name="Stielow J.B."/>
            <person name="Sun H."/>
            <person name="Kurtzman C.P."/>
            <person name="Blackwell M."/>
            <person name="Grigoriev I.V."/>
            <person name="Jeffries T.W."/>
        </authorList>
    </citation>
    <scope>NUCLEOTIDE SEQUENCE [LARGE SCALE GENOMIC DNA]</scope>
    <source>
        <strain evidence="6">DSM 1968</strain>
    </source>
</reference>
<dbReference type="GeneID" id="30968126"/>
<dbReference type="CDD" id="cd04301">
    <property type="entry name" value="NAT_SF"/>
    <property type="match status" value="1"/>
</dbReference>
<dbReference type="Gene3D" id="3.40.630.30">
    <property type="match status" value="1"/>
</dbReference>
<comment type="similarity">
    <text evidence="3">Belongs to the acetyltransferase family. MAK3 subfamily.</text>
</comment>
<dbReference type="InterPro" id="IPR000182">
    <property type="entry name" value="GNAT_dom"/>
</dbReference>
<evidence type="ECO:0000259" key="4">
    <source>
        <dbReference type="PROSITE" id="PS51186"/>
    </source>
</evidence>
<keyword evidence="1 5" id="KW-0808">Transferase</keyword>
<dbReference type="InParanoid" id="A0A1D2VKF0"/>
<gene>
    <name evidence="5" type="ORF">ASCRUDRAFT_80391</name>
</gene>
<dbReference type="FunFam" id="3.40.630.30:FF:000091">
    <property type="entry name" value="Peptide alpha-N-acetyltransferase"/>
    <property type="match status" value="1"/>
</dbReference>
<dbReference type="OrthoDB" id="249099at2759"/>
<dbReference type="GO" id="GO:0000822">
    <property type="term" value="F:inositol hexakisphosphate binding"/>
    <property type="evidence" value="ECO:0007669"/>
    <property type="project" value="EnsemblFungi"/>
</dbReference>
<evidence type="ECO:0000256" key="1">
    <source>
        <dbReference type="ARBA" id="ARBA00022679"/>
    </source>
</evidence>
<dbReference type="PROSITE" id="PS51186">
    <property type="entry name" value="GNAT"/>
    <property type="match status" value="1"/>
</dbReference>
<dbReference type="GO" id="GO:0004596">
    <property type="term" value="F:protein-N-terminal amino-acid acetyltransferase activity"/>
    <property type="evidence" value="ECO:0007669"/>
    <property type="project" value="EnsemblFungi"/>
</dbReference>
<dbReference type="GO" id="GO:0032880">
    <property type="term" value="P:regulation of protein localization"/>
    <property type="evidence" value="ECO:0007669"/>
    <property type="project" value="EnsemblFungi"/>
</dbReference>
<dbReference type="PANTHER" id="PTHR45896">
    <property type="entry name" value="N-ALPHA-ACETYLTRANSFERASE 30"/>
    <property type="match status" value="1"/>
</dbReference>
<dbReference type="FunCoup" id="A0A1D2VKF0">
    <property type="interactions" value="459"/>
</dbReference>
<keyword evidence="6" id="KW-1185">Reference proteome</keyword>
<evidence type="ECO:0000313" key="6">
    <source>
        <dbReference type="Proteomes" id="UP000095038"/>
    </source>
</evidence>
<evidence type="ECO:0000256" key="3">
    <source>
        <dbReference type="ARBA" id="ARBA00024025"/>
    </source>
</evidence>
<sequence>MLDIKYSQLESKNKEDFLDIQKLVNANLSEPYSVYVYLFFLTIWPKLCFLAKYYDEKSGKEELIGAIICKLEPHRNARMRGYIGMVAVEPKYRGNGIAKKLILKSIEKMVQEGADEIMLETEVVNKAAISLYENMGFIRTKRLYRYYLNQHDAFRLLLPITERSHVRSGYLNAIGEGNSVNGVGNTDTVI</sequence>
<dbReference type="SUPFAM" id="SSF55729">
    <property type="entry name" value="Acyl-CoA N-acyltransferases (Nat)"/>
    <property type="match status" value="1"/>
</dbReference>
<dbReference type="EMBL" id="KV454478">
    <property type="protein sequence ID" value="ODV62084.1"/>
    <property type="molecule type" value="Genomic_DNA"/>
</dbReference>
<dbReference type="PANTHER" id="PTHR45896:SF1">
    <property type="entry name" value="N-ALPHA-ACETYLTRANSFERASE 30"/>
    <property type="match status" value="1"/>
</dbReference>
<keyword evidence="2" id="KW-0012">Acyltransferase</keyword>
<evidence type="ECO:0000313" key="5">
    <source>
        <dbReference type="EMBL" id="ODV62084.1"/>
    </source>
</evidence>
<accession>A0A1D2VKF0</accession>
<dbReference type="Pfam" id="PF00583">
    <property type="entry name" value="Acetyltransf_1"/>
    <property type="match status" value="1"/>
</dbReference>
<organism evidence="5 6">
    <name type="scientific">Ascoidea rubescens DSM 1968</name>
    <dbReference type="NCBI Taxonomy" id="1344418"/>
    <lineage>
        <taxon>Eukaryota</taxon>
        <taxon>Fungi</taxon>
        <taxon>Dikarya</taxon>
        <taxon>Ascomycota</taxon>
        <taxon>Saccharomycotina</taxon>
        <taxon>Saccharomycetes</taxon>
        <taxon>Ascoideaceae</taxon>
        <taxon>Ascoidea</taxon>
    </lineage>
</organism>
<dbReference type="Proteomes" id="UP000095038">
    <property type="component" value="Unassembled WGS sequence"/>
</dbReference>
<evidence type="ECO:0000256" key="2">
    <source>
        <dbReference type="ARBA" id="ARBA00023315"/>
    </source>
</evidence>
<feature type="domain" description="N-acetyltransferase" evidence="4">
    <location>
        <begin position="4"/>
        <end position="161"/>
    </location>
</feature>
<dbReference type="InterPro" id="IPR016181">
    <property type="entry name" value="Acyl_CoA_acyltransferase"/>
</dbReference>
<proteinExistence type="inferred from homology"/>
<dbReference type="STRING" id="1344418.A0A1D2VKF0"/>